<evidence type="ECO:0008006" key="4">
    <source>
        <dbReference type="Google" id="ProtNLM"/>
    </source>
</evidence>
<dbReference type="Proteomes" id="UP000295726">
    <property type="component" value="Unassembled WGS sequence"/>
</dbReference>
<name>A0A4R3K967_9FIRM</name>
<accession>A0A4R3K967</accession>
<keyword evidence="1" id="KW-0812">Transmembrane</keyword>
<proteinExistence type="predicted"/>
<dbReference type="OrthoDB" id="2225958at2"/>
<sequence>MDDIQVIKIVFGILPAIGGLVLLLIGFMRSYKYLVQERQCTAKTTGTVTSYTLASRGGEDSSVHLPVVAYTVNGKEYKVIGPAFPKRFYN</sequence>
<reference evidence="2 3" key="1">
    <citation type="submission" date="2019-03" db="EMBL/GenBank/DDBJ databases">
        <title>Genomic Encyclopedia of Type Strains, Phase IV (KMG-IV): sequencing the most valuable type-strain genomes for metagenomic binning, comparative biology and taxonomic classification.</title>
        <authorList>
            <person name="Goeker M."/>
        </authorList>
    </citation>
    <scope>NUCLEOTIDE SEQUENCE [LARGE SCALE GENOMIC DNA]</scope>
    <source>
        <strain evidence="2 3">DSM 29489</strain>
    </source>
</reference>
<protein>
    <recommendedName>
        <fullName evidence="4">DUF3592 domain-containing protein</fullName>
    </recommendedName>
</protein>
<evidence type="ECO:0000313" key="3">
    <source>
        <dbReference type="Proteomes" id="UP000295726"/>
    </source>
</evidence>
<evidence type="ECO:0000313" key="2">
    <source>
        <dbReference type="EMBL" id="TCS79500.1"/>
    </source>
</evidence>
<keyword evidence="3" id="KW-1185">Reference proteome</keyword>
<dbReference type="AlphaFoldDB" id="A0A4R3K967"/>
<gene>
    <name evidence="2" type="ORF">EDD59_10886</name>
</gene>
<keyword evidence="1" id="KW-0472">Membrane</keyword>
<dbReference type="EMBL" id="SLZZ01000008">
    <property type="protein sequence ID" value="TCS79500.1"/>
    <property type="molecule type" value="Genomic_DNA"/>
</dbReference>
<organism evidence="2 3">
    <name type="scientific">Muricomes intestini</name>
    <dbReference type="NCBI Taxonomy" id="1796634"/>
    <lineage>
        <taxon>Bacteria</taxon>
        <taxon>Bacillati</taxon>
        <taxon>Bacillota</taxon>
        <taxon>Clostridia</taxon>
        <taxon>Lachnospirales</taxon>
        <taxon>Lachnospiraceae</taxon>
        <taxon>Muricomes</taxon>
    </lineage>
</organism>
<keyword evidence="1" id="KW-1133">Transmembrane helix</keyword>
<evidence type="ECO:0000256" key="1">
    <source>
        <dbReference type="SAM" id="Phobius"/>
    </source>
</evidence>
<dbReference type="RefSeq" id="WP_132380515.1">
    <property type="nucleotide sequence ID" value="NZ_DAIQXH010000079.1"/>
</dbReference>
<feature type="transmembrane region" description="Helical" evidence="1">
    <location>
        <begin position="6"/>
        <end position="28"/>
    </location>
</feature>
<comment type="caution">
    <text evidence="2">The sequence shown here is derived from an EMBL/GenBank/DDBJ whole genome shotgun (WGS) entry which is preliminary data.</text>
</comment>